<name>A0A8S1NCX7_PARPR</name>
<protein>
    <submittedName>
        <fullName evidence="1">Uncharacterized protein</fullName>
    </submittedName>
</protein>
<comment type="caution">
    <text evidence="1">The sequence shown here is derived from an EMBL/GenBank/DDBJ whole genome shotgun (WGS) entry which is preliminary data.</text>
</comment>
<organism evidence="1 2">
    <name type="scientific">Paramecium primaurelia</name>
    <dbReference type="NCBI Taxonomy" id="5886"/>
    <lineage>
        <taxon>Eukaryota</taxon>
        <taxon>Sar</taxon>
        <taxon>Alveolata</taxon>
        <taxon>Ciliophora</taxon>
        <taxon>Intramacronucleata</taxon>
        <taxon>Oligohymenophorea</taxon>
        <taxon>Peniculida</taxon>
        <taxon>Parameciidae</taxon>
        <taxon>Paramecium</taxon>
    </lineage>
</organism>
<evidence type="ECO:0000313" key="2">
    <source>
        <dbReference type="Proteomes" id="UP000688137"/>
    </source>
</evidence>
<reference evidence="1" key="1">
    <citation type="submission" date="2021-01" db="EMBL/GenBank/DDBJ databases">
        <authorList>
            <consortium name="Genoscope - CEA"/>
            <person name="William W."/>
        </authorList>
    </citation>
    <scope>NUCLEOTIDE SEQUENCE</scope>
</reference>
<accession>A0A8S1NCX7</accession>
<dbReference type="EMBL" id="CAJJDM010000075">
    <property type="protein sequence ID" value="CAD8084594.1"/>
    <property type="molecule type" value="Genomic_DNA"/>
</dbReference>
<gene>
    <name evidence="1" type="ORF">PPRIM_AZ9-3.1.T0720163</name>
</gene>
<keyword evidence="2" id="KW-1185">Reference proteome</keyword>
<sequence>MIKIEKDICKSSNNTDSILRLCNSYAKIDFQIFKLCSIITHLTQSHQYRSLYINFNMIWQNKYYFKVSKLGKNYISSNSIQVDDSLHVSAQLFSDQGKIENAIQSIDQTISIWIYVLGYEHIKTAKSIYLKGNLYLEVKLLQKIQSKQKNQLFKVWKQILKLWVISHKMLLIVIIHLERLKPIIRIRMNLKNILQNHNKYFKNCMTKVMQTLQLYQIILEDHIKIENSMKEQLNVFNNQQKYILNYVEKFINLANKLRNYADCHKKLGRFKQAFNDY</sequence>
<dbReference type="AlphaFoldDB" id="A0A8S1NCX7"/>
<evidence type="ECO:0000313" key="1">
    <source>
        <dbReference type="EMBL" id="CAD8084594.1"/>
    </source>
</evidence>
<proteinExistence type="predicted"/>
<dbReference type="Proteomes" id="UP000688137">
    <property type="component" value="Unassembled WGS sequence"/>
</dbReference>